<dbReference type="Proteomes" id="UP000248553">
    <property type="component" value="Unassembled WGS sequence"/>
</dbReference>
<accession>A0A328B6T0</accession>
<dbReference type="PROSITE" id="PS51459">
    <property type="entry name" value="FIDO"/>
    <property type="match status" value="1"/>
</dbReference>
<dbReference type="Gene3D" id="1.10.3290.10">
    <property type="entry name" value="Fido-like domain"/>
    <property type="match status" value="1"/>
</dbReference>
<feature type="binding site" evidence="2">
    <location>
        <begin position="400"/>
        <end position="407"/>
    </location>
    <ligand>
        <name>ATP</name>
        <dbReference type="ChEBI" id="CHEBI:30616"/>
    </ligand>
</feature>
<gene>
    <name evidence="4" type="ORF">DLM85_23245</name>
</gene>
<comment type="caution">
    <text evidence="4">The sequence shown here is derived from an EMBL/GenBank/DDBJ whole genome shotgun (WGS) entry which is preliminary data.</text>
</comment>
<keyword evidence="5" id="KW-1185">Reference proteome</keyword>
<evidence type="ECO:0000313" key="5">
    <source>
        <dbReference type="Proteomes" id="UP000248553"/>
    </source>
</evidence>
<organism evidence="4 5">
    <name type="scientific">Hymenobacter edaphi</name>
    <dbReference type="NCBI Taxonomy" id="2211146"/>
    <lineage>
        <taxon>Bacteria</taxon>
        <taxon>Pseudomonadati</taxon>
        <taxon>Bacteroidota</taxon>
        <taxon>Cytophagia</taxon>
        <taxon>Cytophagales</taxon>
        <taxon>Hymenobacteraceae</taxon>
        <taxon>Hymenobacter</taxon>
    </lineage>
</organism>
<evidence type="ECO:0000313" key="4">
    <source>
        <dbReference type="EMBL" id="RAK62607.1"/>
    </source>
</evidence>
<dbReference type="EMBL" id="QHKM01000013">
    <property type="protein sequence ID" value="RAK62607.1"/>
    <property type="molecule type" value="Genomic_DNA"/>
</dbReference>
<feature type="domain" description="Fido" evidence="3">
    <location>
        <begin position="322"/>
        <end position="461"/>
    </location>
</feature>
<proteinExistence type="predicted"/>
<keyword evidence="2" id="KW-0067">ATP-binding</keyword>
<dbReference type="PANTHER" id="PTHR13504">
    <property type="entry name" value="FIDO DOMAIN-CONTAINING PROTEIN DDB_G0283145"/>
    <property type="match status" value="1"/>
</dbReference>
<sequence>MEKNVQWPLLVFGTSDPALNRRIRQARQREELREVAPRIYSPDLTTPPAVLVRKNWLPIIQHLFPGAIISHRSQLEGQPTGDGHLFLTYKYTRNVELPGLTVHLLEGPGPQPGDAPFGGGDILFASEARGLLENLQPARVRKGGVSKALPIETVEERLEMVLRVRGEAGLNALRDQARDVATALNWPDELAALQRIVGALLTTHSIKVLSSPVARARALGLPFDAGRVALFTTLAGALRTTALPERVDPAPVAPAYYTVAFFEAYFSNFIEGTVFQVDEAHRMVETGQAVGGRHADSHDVLSTYQLCSNPAEMRVVPRSAEELLALLQRRHGQLMRARPDKRPGQWKEYANQAGLTNFVEPELVRGTLHEGFALCQGLTDPLARAMFMMFLISEVHPFDDGNGRLARLMMNAELVSAGQCRIIVTTRAREAYLDALRRLSRQSDPSLYIRMLSGAQQFVAALRVGTYEEVKQQLEAQDAFTEVNSQLRW</sequence>
<dbReference type="InterPro" id="IPR040198">
    <property type="entry name" value="Fido_containing"/>
</dbReference>
<feature type="active site" evidence="1">
    <location>
        <position position="396"/>
    </location>
</feature>
<dbReference type="InterPro" id="IPR036597">
    <property type="entry name" value="Fido-like_dom_sf"/>
</dbReference>
<dbReference type="PANTHER" id="PTHR13504:SF38">
    <property type="entry name" value="FIDO DOMAIN-CONTAINING PROTEIN"/>
    <property type="match status" value="1"/>
</dbReference>
<dbReference type="Pfam" id="PF02661">
    <property type="entry name" value="Fic"/>
    <property type="match status" value="1"/>
</dbReference>
<evidence type="ECO:0000259" key="3">
    <source>
        <dbReference type="PROSITE" id="PS51459"/>
    </source>
</evidence>
<protein>
    <submittedName>
        <fullName evidence="4">Cell filamentation protein Fic</fullName>
    </submittedName>
</protein>
<evidence type="ECO:0000256" key="1">
    <source>
        <dbReference type="PIRSR" id="PIRSR640198-1"/>
    </source>
</evidence>
<dbReference type="RefSeq" id="WP_111480583.1">
    <property type="nucleotide sequence ID" value="NZ_QHKM01000013.1"/>
</dbReference>
<dbReference type="AlphaFoldDB" id="A0A328B6T0"/>
<keyword evidence="2" id="KW-0547">Nucleotide-binding</keyword>
<dbReference type="OrthoDB" id="9814400at2"/>
<name>A0A328B6T0_9BACT</name>
<dbReference type="SUPFAM" id="SSF140931">
    <property type="entry name" value="Fic-like"/>
    <property type="match status" value="1"/>
</dbReference>
<dbReference type="GO" id="GO:0005524">
    <property type="term" value="F:ATP binding"/>
    <property type="evidence" value="ECO:0007669"/>
    <property type="project" value="UniProtKB-KW"/>
</dbReference>
<evidence type="ECO:0000256" key="2">
    <source>
        <dbReference type="PIRSR" id="PIRSR640198-2"/>
    </source>
</evidence>
<dbReference type="InterPro" id="IPR003812">
    <property type="entry name" value="Fido"/>
</dbReference>
<reference evidence="5" key="1">
    <citation type="submission" date="2018-05" db="EMBL/GenBank/DDBJ databases">
        <authorList>
            <person name="Nie L."/>
        </authorList>
    </citation>
    <scope>NUCLEOTIDE SEQUENCE [LARGE SCALE GENOMIC DNA]</scope>
    <source>
        <strain evidence="5">NL</strain>
    </source>
</reference>